<protein>
    <submittedName>
        <fullName evidence="1">Uncharacterized protein</fullName>
    </submittedName>
</protein>
<dbReference type="Proteomes" id="UP000248749">
    <property type="component" value="Unassembled WGS sequence"/>
</dbReference>
<sequence>MGPAAVILGLSLGHRTVREAEHWLGGHVAPLGLPDLVACTHLVASPYPHVALSVAVPAATDRLAGLPATPPQLRAAAERAAGEHAARSSGRAVRYPGSDRMVGTLTVAELLAGSAVERVVVLGGPPAGPETPLHTRDFVRPRWQAGELVLVVTPHRSGGVAPFEVPDPTPCCADH</sequence>
<organism evidence="1 2">
    <name type="scientific">Micromonospora deserti</name>
    <dbReference type="NCBI Taxonomy" id="2070366"/>
    <lineage>
        <taxon>Bacteria</taxon>
        <taxon>Bacillati</taxon>
        <taxon>Actinomycetota</taxon>
        <taxon>Actinomycetes</taxon>
        <taxon>Micromonosporales</taxon>
        <taxon>Micromonosporaceae</taxon>
        <taxon>Micromonospora</taxon>
    </lineage>
</organism>
<evidence type="ECO:0000313" key="2">
    <source>
        <dbReference type="Proteomes" id="UP000248749"/>
    </source>
</evidence>
<dbReference type="OrthoDB" id="5189174at2"/>
<evidence type="ECO:0000313" key="1">
    <source>
        <dbReference type="EMBL" id="PZF88595.1"/>
    </source>
</evidence>
<dbReference type="EMBL" id="POUB01000268">
    <property type="protein sequence ID" value="PZF88595.1"/>
    <property type="molecule type" value="Genomic_DNA"/>
</dbReference>
<reference evidence="1 2" key="1">
    <citation type="submission" date="2018-01" db="EMBL/GenBank/DDBJ databases">
        <title>Draft genome sequence of Salinispora sp. 13K206.</title>
        <authorList>
            <person name="Sahin N."/>
            <person name="Saygin H."/>
            <person name="Ay H."/>
        </authorList>
    </citation>
    <scope>NUCLEOTIDE SEQUENCE [LARGE SCALE GENOMIC DNA]</scope>
    <source>
        <strain evidence="1 2">13K206</strain>
    </source>
</reference>
<comment type="caution">
    <text evidence="1">The sequence shown here is derived from an EMBL/GenBank/DDBJ whole genome shotgun (WGS) entry which is preliminary data.</text>
</comment>
<keyword evidence="2" id="KW-1185">Reference proteome</keyword>
<accession>A0A2W2BNA4</accession>
<gene>
    <name evidence="1" type="ORF">C1I99_26240</name>
</gene>
<name>A0A2W2BNA4_9ACTN</name>
<proteinExistence type="predicted"/>
<dbReference type="AlphaFoldDB" id="A0A2W2BNA4"/>